<reference evidence="4" key="1">
    <citation type="journal article" date="2023" name="G3 (Bethesda)">
        <title>Whole genome assemblies of Zophobas morio and Tenebrio molitor.</title>
        <authorList>
            <person name="Kaur S."/>
            <person name="Stinson S.A."/>
            <person name="diCenzo G.C."/>
        </authorList>
    </citation>
    <scope>NUCLEOTIDE SEQUENCE</scope>
    <source>
        <strain evidence="4">QUZm001</strain>
    </source>
</reference>
<proteinExistence type="predicted"/>
<dbReference type="GO" id="GO:0005615">
    <property type="term" value="C:extracellular space"/>
    <property type="evidence" value="ECO:0007669"/>
    <property type="project" value="TreeGrafter"/>
</dbReference>
<organism evidence="4 5">
    <name type="scientific">Zophobas morio</name>
    <dbReference type="NCBI Taxonomy" id="2755281"/>
    <lineage>
        <taxon>Eukaryota</taxon>
        <taxon>Metazoa</taxon>
        <taxon>Ecdysozoa</taxon>
        <taxon>Arthropoda</taxon>
        <taxon>Hexapoda</taxon>
        <taxon>Insecta</taxon>
        <taxon>Pterygota</taxon>
        <taxon>Neoptera</taxon>
        <taxon>Endopterygota</taxon>
        <taxon>Coleoptera</taxon>
        <taxon>Polyphaga</taxon>
        <taxon>Cucujiformia</taxon>
        <taxon>Tenebrionidae</taxon>
        <taxon>Zophobas</taxon>
    </lineage>
</organism>
<keyword evidence="5" id="KW-1185">Reference proteome</keyword>
<dbReference type="InterPro" id="IPR014716">
    <property type="entry name" value="Fibrinogen_a/b/g_C_1"/>
</dbReference>
<name>A0AA38IVF4_9CUCU</name>
<feature type="domain" description="Fibrinogen C-terminal" evidence="2">
    <location>
        <begin position="266"/>
        <end position="480"/>
    </location>
</feature>
<dbReference type="CDD" id="cd00087">
    <property type="entry name" value="FReD"/>
    <property type="match status" value="1"/>
</dbReference>
<gene>
    <name evidence="3" type="ORF">Zmor_008379</name>
    <name evidence="4" type="ORF">Zmor_008416</name>
</gene>
<dbReference type="EMBL" id="JALNTZ010000002">
    <property type="protein sequence ID" value="KAJ3664191.1"/>
    <property type="molecule type" value="Genomic_DNA"/>
</dbReference>
<dbReference type="Pfam" id="PF00561">
    <property type="entry name" value="Abhydrolase_1"/>
    <property type="match status" value="1"/>
</dbReference>
<accession>A0AA38IVF4</accession>
<evidence type="ECO:0000256" key="1">
    <source>
        <dbReference type="SAM" id="SignalP"/>
    </source>
</evidence>
<dbReference type="PROSITE" id="PS51406">
    <property type="entry name" value="FIBRINOGEN_C_2"/>
    <property type="match status" value="1"/>
</dbReference>
<dbReference type="SUPFAM" id="SSF56496">
    <property type="entry name" value="Fibrinogen C-terminal domain-like"/>
    <property type="match status" value="1"/>
</dbReference>
<dbReference type="PANTHER" id="PTHR19143:SF458">
    <property type="entry name" value="FIBRINOGEN C-TERMINAL DOMAIN-CONTAINING PROTEIN-RELATED"/>
    <property type="match status" value="1"/>
</dbReference>
<keyword evidence="1" id="KW-0732">Signal</keyword>
<dbReference type="SUPFAM" id="SSF53474">
    <property type="entry name" value="alpha/beta-Hydrolases"/>
    <property type="match status" value="1"/>
</dbReference>
<dbReference type="GO" id="GO:0006629">
    <property type="term" value="P:lipid metabolic process"/>
    <property type="evidence" value="ECO:0007669"/>
    <property type="project" value="InterPro"/>
</dbReference>
<dbReference type="PANTHER" id="PTHR19143">
    <property type="entry name" value="FIBRINOGEN/TENASCIN/ANGIOPOEITIN"/>
    <property type="match status" value="1"/>
</dbReference>
<dbReference type="InterPro" id="IPR029058">
    <property type="entry name" value="AB_hydrolase_fold"/>
</dbReference>
<dbReference type="Pfam" id="PF04083">
    <property type="entry name" value="Abhydro_lipase"/>
    <property type="match status" value="1"/>
</dbReference>
<dbReference type="NCBIfam" id="NF040941">
    <property type="entry name" value="GGGWT_bact"/>
    <property type="match status" value="1"/>
</dbReference>
<dbReference type="Gene3D" id="3.40.50.1820">
    <property type="entry name" value="alpha/beta hydrolase"/>
    <property type="match status" value="1"/>
</dbReference>
<evidence type="ECO:0000313" key="4">
    <source>
        <dbReference type="EMBL" id="KAJ3664232.1"/>
    </source>
</evidence>
<dbReference type="Gene3D" id="3.90.215.10">
    <property type="entry name" value="Gamma Fibrinogen, chain A, domain 1"/>
    <property type="match status" value="1"/>
</dbReference>
<dbReference type="InterPro" id="IPR002181">
    <property type="entry name" value="Fibrinogen_a/b/g_C_dom"/>
</dbReference>
<dbReference type="InterPro" id="IPR050373">
    <property type="entry name" value="Fibrinogen_C-term_domain"/>
</dbReference>
<feature type="chain" id="PRO_5041630271" description="Fibrinogen C-terminal domain-containing protein" evidence="1">
    <location>
        <begin position="18"/>
        <end position="486"/>
    </location>
</feature>
<evidence type="ECO:0000313" key="5">
    <source>
        <dbReference type="Proteomes" id="UP001168821"/>
    </source>
</evidence>
<evidence type="ECO:0000259" key="2">
    <source>
        <dbReference type="PROSITE" id="PS51406"/>
    </source>
</evidence>
<feature type="signal peptide" evidence="1">
    <location>
        <begin position="1"/>
        <end position="17"/>
    </location>
</feature>
<sequence>MFPTKAVLYVLPVFLLCTYFPLDYQLNNACKTFESYYNLYFSSNCFYNPDNNDHPLQIMKRHVGIGESHQVTTEDGYILTVFRLPRDKPKGLFFFWKAGYDVWLTNSRGTTYSQKHVNLTVESKEFWDYTFQEIGYYELNATIQYIKDTTKKEKIIYVGLSMGGCAALVYAALSSTECANSVEVIVNLAPYIFTETTSPIKPLFFAFPLKAILRTLKVLEFVFLQNFVSSTVTPDTKHEKVDLEFTIREIYRRLENLDRHYAENNRKTDTIPENCLEVKKRGNNVTGIFLIKPEYASAPFLALCDMITRGGGWTVILNRFDGCLDFYLGWQNYKNGFGNLAGEFWLGLEKIHQLSGFQVNELLVELVDSGKTEIYAGYKHFSVSNEVEGYNLQSLAGFSGTAGDFLSHQAGMKFTTKDKDNDIAPKGNCAITYTGAWWYNKCHQSQLTGVYTEKKNKYKGLRWGERFFLKKARMLIRPQMDSDLVL</sequence>
<protein>
    <recommendedName>
        <fullName evidence="2">Fibrinogen C-terminal domain-containing protein</fullName>
    </recommendedName>
</protein>
<dbReference type="EMBL" id="JALNTZ010000002">
    <property type="protein sequence ID" value="KAJ3664232.1"/>
    <property type="molecule type" value="Genomic_DNA"/>
</dbReference>
<dbReference type="Proteomes" id="UP001168821">
    <property type="component" value="Unassembled WGS sequence"/>
</dbReference>
<evidence type="ECO:0000313" key="3">
    <source>
        <dbReference type="EMBL" id="KAJ3664191.1"/>
    </source>
</evidence>
<dbReference type="Pfam" id="PF00147">
    <property type="entry name" value="Fibrinogen_C"/>
    <property type="match status" value="1"/>
</dbReference>
<dbReference type="InterPro" id="IPR036056">
    <property type="entry name" value="Fibrinogen-like_C"/>
</dbReference>
<dbReference type="InterPro" id="IPR006693">
    <property type="entry name" value="AB_hydrolase_lipase"/>
</dbReference>
<dbReference type="AlphaFoldDB" id="A0AA38IVF4"/>
<dbReference type="SMART" id="SM00186">
    <property type="entry name" value="FBG"/>
    <property type="match status" value="1"/>
</dbReference>
<dbReference type="InterPro" id="IPR000073">
    <property type="entry name" value="AB_hydrolase_1"/>
</dbReference>
<comment type="caution">
    <text evidence="4">The sequence shown here is derived from an EMBL/GenBank/DDBJ whole genome shotgun (WGS) entry which is preliminary data.</text>
</comment>